<evidence type="ECO:0000313" key="3">
    <source>
        <dbReference type="Proteomes" id="UP000578112"/>
    </source>
</evidence>
<proteinExistence type="predicted"/>
<protein>
    <submittedName>
        <fullName evidence="2">LuxR family maltose regulon positive regulatory protein</fullName>
    </submittedName>
</protein>
<dbReference type="InterPro" id="IPR027417">
    <property type="entry name" value="P-loop_NTPase"/>
</dbReference>
<dbReference type="EMBL" id="JACHNH010000001">
    <property type="protein sequence ID" value="MBB4765052.1"/>
    <property type="molecule type" value="Genomic_DNA"/>
</dbReference>
<dbReference type="RefSeq" id="WP_184996172.1">
    <property type="nucleotide sequence ID" value="NZ_BOMK01000086.1"/>
</dbReference>
<dbReference type="SMART" id="SM00421">
    <property type="entry name" value="HTH_LUXR"/>
    <property type="match status" value="1"/>
</dbReference>
<accession>A0A7W7MSR5</accession>
<name>A0A7W7MSR5_9ACTN</name>
<reference evidence="2 3" key="1">
    <citation type="submission" date="2020-08" db="EMBL/GenBank/DDBJ databases">
        <title>Sequencing the genomes of 1000 actinobacteria strains.</title>
        <authorList>
            <person name="Klenk H.-P."/>
        </authorList>
    </citation>
    <scope>NUCLEOTIDE SEQUENCE [LARGE SCALE GENOMIC DNA]</scope>
    <source>
        <strain evidence="2 3">DSM 43149</strain>
    </source>
</reference>
<dbReference type="Gene3D" id="3.40.50.300">
    <property type="entry name" value="P-loop containing nucleotide triphosphate hydrolases"/>
    <property type="match status" value="1"/>
</dbReference>
<dbReference type="SUPFAM" id="SSF46894">
    <property type="entry name" value="C-terminal effector domain of the bipartite response regulators"/>
    <property type="match status" value="1"/>
</dbReference>
<evidence type="ECO:0000313" key="2">
    <source>
        <dbReference type="EMBL" id="MBB4765052.1"/>
    </source>
</evidence>
<dbReference type="SUPFAM" id="SSF48452">
    <property type="entry name" value="TPR-like"/>
    <property type="match status" value="1"/>
</dbReference>
<dbReference type="Gene3D" id="1.25.40.10">
    <property type="entry name" value="Tetratricopeptide repeat domain"/>
    <property type="match status" value="1"/>
</dbReference>
<dbReference type="InterPro" id="IPR016032">
    <property type="entry name" value="Sig_transdc_resp-reg_C-effctor"/>
</dbReference>
<dbReference type="InterPro" id="IPR036388">
    <property type="entry name" value="WH-like_DNA-bd_sf"/>
</dbReference>
<dbReference type="SUPFAM" id="SSF52540">
    <property type="entry name" value="P-loop containing nucleoside triphosphate hydrolases"/>
    <property type="match status" value="1"/>
</dbReference>
<organism evidence="2 3">
    <name type="scientific">Actinoplanes digitatis</name>
    <dbReference type="NCBI Taxonomy" id="1868"/>
    <lineage>
        <taxon>Bacteria</taxon>
        <taxon>Bacillati</taxon>
        <taxon>Actinomycetota</taxon>
        <taxon>Actinomycetes</taxon>
        <taxon>Micromonosporales</taxon>
        <taxon>Micromonosporaceae</taxon>
        <taxon>Actinoplanes</taxon>
    </lineage>
</organism>
<dbReference type="Proteomes" id="UP000578112">
    <property type="component" value="Unassembled WGS sequence"/>
</dbReference>
<dbReference type="InterPro" id="IPR059106">
    <property type="entry name" value="WHD_MalT"/>
</dbReference>
<dbReference type="GO" id="GO:0003677">
    <property type="term" value="F:DNA binding"/>
    <property type="evidence" value="ECO:0007669"/>
    <property type="project" value="InterPro"/>
</dbReference>
<evidence type="ECO:0000259" key="1">
    <source>
        <dbReference type="SMART" id="SM00421"/>
    </source>
</evidence>
<dbReference type="GO" id="GO:0006355">
    <property type="term" value="P:regulation of DNA-templated transcription"/>
    <property type="evidence" value="ECO:0007669"/>
    <property type="project" value="InterPro"/>
</dbReference>
<dbReference type="Gene3D" id="1.10.10.10">
    <property type="entry name" value="Winged helix-like DNA-binding domain superfamily/Winged helix DNA-binding domain"/>
    <property type="match status" value="1"/>
</dbReference>
<keyword evidence="3" id="KW-1185">Reference proteome</keyword>
<dbReference type="Pfam" id="PF25873">
    <property type="entry name" value="WHD_MalT"/>
    <property type="match status" value="1"/>
</dbReference>
<dbReference type="InterPro" id="IPR000792">
    <property type="entry name" value="Tscrpt_reg_LuxR_C"/>
</dbReference>
<dbReference type="Pfam" id="PF00196">
    <property type="entry name" value="GerE"/>
    <property type="match status" value="1"/>
</dbReference>
<feature type="domain" description="HTH luxR-type" evidence="1">
    <location>
        <begin position="672"/>
        <end position="729"/>
    </location>
</feature>
<comment type="caution">
    <text evidence="2">The sequence shown here is derived from an EMBL/GenBank/DDBJ whole genome shotgun (WGS) entry which is preliminary data.</text>
</comment>
<sequence>MVAELTQALWDMKTSIPQSRPGSVSRADLIQTGRASDCRVVAVTAPAGYGKTTLLTQWALTEDRPVAWVSLHRFDDDPGALLTLLACAFAGAVPGHADLIADVSGLGISALGRAAPRLAAALQASPVPFVLMLDDLHELESAGCHDVLEVVISGIPRGAQLVAASRSEQPHLARLRAAGDTHEFVADDLALDAEGAGEIFARTQVRVTREVAAAVTERTEGWPVGLYLAAVIARESGEAPTVSGEDPYVADYLYHEALARVPEDIQKFLRRTAVLDQMCAPLCDALLRKQGAQEQLRRLEAWNLFLVPLDRRREWYRYHPLFREFLLGELRRAEPGAIMKLHVRAADWYESHESPEIALEHLLDTSELGRCRQLVAQLVLPTYQAGRMSTVQRWLSTLGAPAVEEYPPLAVLAGWMAVMSGQTAEAQRWGAVAEAASFDLASPDGAASFDSARAMLRACMCPAGHERMMADATFALAQEPVWSVWRDTALIACAEAHLLSGEVDRAAALFTETSAVAATLGNADTIAISEAELAMLAMDHGRWAEAAERLDGALTVIDKLGMYDYASSVLAFAAAARLALHRGDRERVDRELTRAMRARPTCTYTLPFLAVRARLQLAKIYQSGGDQNTARHLMREIDDILLHRPHLGMLVDQVSGFRDVLTASAQASAIGGSPLTPAELRLLPYLQTHLTIREIGERLFVSRSTASSQIGAIYRKLGVALRSEAVQQATAIGLLGG</sequence>
<gene>
    <name evidence="2" type="ORF">BJ971_005608</name>
</gene>
<dbReference type="AlphaFoldDB" id="A0A7W7MSR5"/>
<dbReference type="InterPro" id="IPR011990">
    <property type="entry name" value="TPR-like_helical_dom_sf"/>
</dbReference>